<dbReference type="SUPFAM" id="SSF143011">
    <property type="entry name" value="RelE-like"/>
    <property type="match status" value="1"/>
</dbReference>
<comment type="caution">
    <text evidence="4">The sequence shown here is derived from an EMBL/GenBank/DDBJ whole genome shotgun (WGS) entry which is preliminary data.</text>
</comment>
<dbReference type="Gene3D" id="3.30.2310.20">
    <property type="entry name" value="RelE-like"/>
    <property type="match status" value="1"/>
</dbReference>
<organism evidence="4 5">
    <name type="scientific">Zarconia navalis LEGE 11467</name>
    <dbReference type="NCBI Taxonomy" id="1828826"/>
    <lineage>
        <taxon>Bacteria</taxon>
        <taxon>Bacillati</taxon>
        <taxon>Cyanobacteriota</taxon>
        <taxon>Cyanophyceae</taxon>
        <taxon>Oscillatoriophycideae</taxon>
        <taxon>Oscillatoriales</taxon>
        <taxon>Oscillatoriales incertae sedis</taxon>
        <taxon>Zarconia</taxon>
        <taxon>Zarconia navalis</taxon>
    </lineage>
</organism>
<dbReference type="PIRSF" id="PIRSF006156">
    <property type="entry name" value="YafQ"/>
    <property type="match status" value="1"/>
</dbReference>
<dbReference type="NCBIfam" id="TIGR00053">
    <property type="entry name" value="YafQ family addiction module toxin"/>
    <property type="match status" value="1"/>
</dbReference>
<evidence type="ECO:0000313" key="5">
    <source>
        <dbReference type="Proteomes" id="UP000621799"/>
    </source>
</evidence>
<dbReference type="InterPro" id="IPR035093">
    <property type="entry name" value="RelE/ParE_toxin_dom_sf"/>
</dbReference>
<keyword evidence="5" id="KW-1185">Reference proteome</keyword>
<dbReference type="PANTHER" id="PTHR40588">
    <property type="entry name" value="MRNA INTERFERASE TOXIN YAFQ"/>
    <property type="match status" value="1"/>
</dbReference>
<keyword evidence="1" id="KW-1277">Toxin-antitoxin system</keyword>
<dbReference type="GO" id="GO:0006415">
    <property type="term" value="P:translational termination"/>
    <property type="evidence" value="ECO:0007669"/>
    <property type="project" value="TreeGrafter"/>
</dbReference>
<protein>
    <submittedName>
        <fullName evidence="4">Type II toxin-antitoxin system YafQ family toxin</fullName>
    </submittedName>
</protein>
<accession>A0A928Z9I3</accession>
<dbReference type="Proteomes" id="UP000621799">
    <property type="component" value="Unassembled WGS sequence"/>
</dbReference>
<sequence length="91" mass="10768">MYTISPTSQFKKDFKRAEKQGKDLNKLGNVLIALLRGKALPQKYFDHQLTGEMREYRECHLEPDWLLIYQLRKEEKVVTLIRIGSHSELFS</sequence>
<evidence type="ECO:0000256" key="2">
    <source>
        <dbReference type="ARBA" id="ARBA00061366"/>
    </source>
</evidence>
<dbReference type="AlphaFoldDB" id="A0A928Z9I3"/>
<proteinExistence type="inferred from homology"/>
<evidence type="ECO:0000256" key="1">
    <source>
        <dbReference type="ARBA" id="ARBA00022649"/>
    </source>
</evidence>
<dbReference type="PANTHER" id="PTHR40588:SF1">
    <property type="entry name" value="MRNA INTERFERASE TOXIN YAFQ"/>
    <property type="match status" value="1"/>
</dbReference>
<evidence type="ECO:0000256" key="3">
    <source>
        <dbReference type="PIRSR" id="PIRSR006156-1"/>
    </source>
</evidence>
<dbReference type="InterPro" id="IPR007712">
    <property type="entry name" value="RelE/ParE_toxin"/>
</dbReference>
<dbReference type="GO" id="GO:0006402">
    <property type="term" value="P:mRNA catabolic process"/>
    <property type="evidence" value="ECO:0007669"/>
    <property type="project" value="TreeGrafter"/>
</dbReference>
<comment type="similarity">
    <text evidence="2">Belongs to the RelE toxin family. YafQ subfamily.</text>
</comment>
<gene>
    <name evidence="4" type="ORF">IQ235_18225</name>
</gene>
<name>A0A928Z9I3_9CYAN</name>
<dbReference type="GO" id="GO:0004521">
    <property type="term" value="F:RNA endonuclease activity"/>
    <property type="evidence" value="ECO:0007669"/>
    <property type="project" value="TreeGrafter"/>
</dbReference>
<feature type="active site" description="Proton donor" evidence="3">
    <location>
        <position position="86"/>
    </location>
</feature>
<dbReference type="InterPro" id="IPR004386">
    <property type="entry name" value="Toxin_YafQ-like"/>
</dbReference>
<reference evidence="4" key="1">
    <citation type="submission" date="2020-10" db="EMBL/GenBank/DDBJ databases">
        <authorList>
            <person name="Castelo-Branco R."/>
            <person name="Eusebio N."/>
            <person name="Adriana R."/>
            <person name="Vieira A."/>
            <person name="Brugerolle De Fraissinette N."/>
            <person name="Rezende De Castro R."/>
            <person name="Schneider M.P."/>
            <person name="Vasconcelos V."/>
            <person name="Leao P.N."/>
        </authorList>
    </citation>
    <scope>NUCLEOTIDE SEQUENCE</scope>
    <source>
        <strain evidence="4">LEGE 11467</strain>
    </source>
</reference>
<evidence type="ECO:0000313" key="4">
    <source>
        <dbReference type="EMBL" id="MBE9042700.1"/>
    </source>
</evidence>
<dbReference type="EMBL" id="JADEXN010000414">
    <property type="protein sequence ID" value="MBE9042700.1"/>
    <property type="molecule type" value="Genomic_DNA"/>
</dbReference>
<dbReference type="Pfam" id="PF15738">
    <property type="entry name" value="YafQ_toxin"/>
    <property type="match status" value="1"/>
</dbReference>
<dbReference type="NCBIfam" id="TIGR02385">
    <property type="entry name" value="RelE_StbE"/>
    <property type="match status" value="1"/>
</dbReference>
<dbReference type="FunFam" id="3.30.2310.20:FF:000003">
    <property type="entry name" value="Type II toxin-antitoxin system YafQ family toxin"/>
    <property type="match status" value="1"/>
</dbReference>